<evidence type="ECO:0000313" key="3">
    <source>
        <dbReference type="Proteomes" id="UP001265700"/>
    </source>
</evidence>
<protein>
    <submittedName>
        <fullName evidence="2">Crotonobetainyl-CoA:carnitine CoA-transferase CaiB-like acyl-CoA transferase</fullName>
    </submittedName>
</protein>
<comment type="caution">
    <text evidence="2">The sequence shown here is derived from an EMBL/GenBank/DDBJ whole genome shotgun (WGS) entry which is preliminary data.</text>
</comment>
<name>A0ABU1WTW3_9BURK</name>
<dbReference type="InterPro" id="IPR050509">
    <property type="entry name" value="CoA-transferase_III"/>
</dbReference>
<dbReference type="InterPro" id="IPR023606">
    <property type="entry name" value="CoA-Trfase_III_dom_1_sf"/>
</dbReference>
<dbReference type="InterPro" id="IPR003673">
    <property type="entry name" value="CoA-Trfase_fam_III"/>
</dbReference>
<gene>
    <name evidence="2" type="ORF">J2W49_004706</name>
</gene>
<sequence length="413" mass="44466">MPTQATQVHAMRHPDPDTPDLTASATSASGAPLAGVRVLDLTRLLPGPMCTLHLADLGADVIKIEDTGAGDYASAPVRDMVNRNKRGMRLDLKHPEGVAALLALCESADVLVEGFRPGVMERLGVGWNAVHARNPRLVFASISGYGQNGPLRDEPGHDMNYSALVGVADQMGSPSGELALSNVPVADLLGGTMTAVMGILAALFDATRTGRGRHVDVAIADGLLAHAVLPMAAVHREGRPRAASTDRLTGLLPCYAFYETADGRFLAVGALERKFWDAFCQCLGREDLQDQHVPASPKDSLRLRAEVAAILRARPLTHWQALFEHAQCCVTPVLRLDEALEHPHFVARGMSVEVHTADGEVMRQLACPVRMSNFEFRVVRPAPRPGEHTDEVLQEAGWNKQRVADLRALGVLG</sequence>
<dbReference type="Pfam" id="PF02515">
    <property type="entry name" value="CoA_transf_3"/>
    <property type="match status" value="1"/>
</dbReference>
<evidence type="ECO:0000313" key="2">
    <source>
        <dbReference type="EMBL" id="MDR7152728.1"/>
    </source>
</evidence>
<dbReference type="SUPFAM" id="SSF89796">
    <property type="entry name" value="CoA-transferase family III (CaiB/BaiF)"/>
    <property type="match status" value="1"/>
</dbReference>
<dbReference type="PANTHER" id="PTHR48228:SF5">
    <property type="entry name" value="ALPHA-METHYLACYL-COA RACEMASE"/>
    <property type="match status" value="1"/>
</dbReference>
<dbReference type="InterPro" id="IPR044855">
    <property type="entry name" value="CoA-Trfase_III_dom3_sf"/>
</dbReference>
<organism evidence="2 3">
    <name type="scientific">Hydrogenophaga palleronii</name>
    <dbReference type="NCBI Taxonomy" id="65655"/>
    <lineage>
        <taxon>Bacteria</taxon>
        <taxon>Pseudomonadati</taxon>
        <taxon>Pseudomonadota</taxon>
        <taxon>Betaproteobacteria</taxon>
        <taxon>Burkholderiales</taxon>
        <taxon>Comamonadaceae</taxon>
        <taxon>Hydrogenophaga</taxon>
    </lineage>
</organism>
<proteinExistence type="predicted"/>
<accession>A0ABU1WTW3</accession>
<dbReference type="PANTHER" id="PTHR48228">
    <property type="entry name" value="SUCCINYL-COA--D-CITRAMALATE COA-TRANSFERASE"/>
    <property type="match status" value="1"/>
</dbReference>
<feature type="region of interest" description="Disordered" evidence="1">
    <location>
        <begin position="1"/>
        <end position="27"/>
    </location>
</feature>
<keyword evidence="3" id="KW-1185">Reference proteome</keyword>
<dbReference type="Gene3D" id="3.40.50.10540">
    <property type="entry name" value="Crotonobetainyl-coa:carnitine coa-transferase, domain 1"/>
    <property type="match status" value="1"/>
</dbReference>
<dbReference type="Gene3D" id="3.30.1540.10">
    <property type="entry name" value="formyl-coa transferase, domain 3"/>
    <property type="match status" value="1"/>
</dbReference>
<dbReference type="Proteomes" id="UP001265700">
    <property type="component" value="Unassembled WGS sequence"/>
</dbReference>
<evidence type="ECO:0000256" key="1">
    <source>
        <dbReference type="SAM" id="MobiDB-lite"/>
    </source>
</evidence>
<dbReference type="EMBL" id="JAVDWU010000013">
    <property type="protein sequence ID" value="MDR7152728.1"/>
    <property type="molecule type" value="Genomic_DNA"/>
</dbReference>
<reference evidence="2 3" key="1">
    <citation type="submission" date="2023-07" db="EMBL/GenBank/DDBJ databases">
        <title>Sorghum-associated microbial communities from plants grown in Nebraska, USA.</title>
        <authorList>
            <person name="Schachtman D."/>
        </authorList>
    </citation>
    <scope>NUCLEOTIDE SEQUENCE [LARGE SCALE GENOMIC DNA]</scope>
    <source>
        <strain evidence="2 3">4249</strain>
    </source>
</reference>